<dbReference type="GO" id="GO:0046677">
    <property type="term" value="P:response to antibiotic"/>
    <property type="evidence" value="ECO:0007669"/>
    <property type="project" value="UniProtKB-KW"/>
</dbReference>
<keyword evidence="9" id="KW-1185">Reference proteome</keyword>
<protein>
    <submittedName>
        <fullName evidence="8">ABC-2 type transport system permease protein</fullName>
    </submittedName>
</protein>
<evidence type="ECO:0000256" key="2">
    <source>
        <dbReference type="ARBA" id="ARBA00022692"/>
    </source>
</evidence>
<dbReference type="Proteomes" id="UP000530928">
    <property type="component" value="Unassembled WGS sequence"/>
</dbReference>
<evidence type="ECO:0000313" key="8">
    <source>
        <dbReference type="EMBL" id="MBA2889831.1"/>
    </source>
</evidence>
<dbReference type="AlphaFoldDB" id="A0A7W0CEV6"/>
<comment type="subcellular location">
    <subcellularLocation>
        <location evidence="1">Membrane</location>
        <topology evidence="1">Multi-pass membrane protein</topology>
    </subcellularLocation>
</comment>
<keyword evidence="3 6" id="KW-1133">Transmembrane helix</keyword>
<feature type="transmembrane region" description="Helical" evidence="6">
    <location>
        <begin position="171"/>
        <end position="191"/>
    </location>
</feature>
<dbReference type="RefSeq" id="WP_181608575.1">
    <property type="nucleotide sequence ID" value="NZ_BAABAM010000001.1"/>
</dbReference>
<keyword evidence="2 6" id="KW-0812">Transmembrane</keyword>
<evidence type="ECO:0000256" key="3">
    <source>
        <dbReference type="ARBA" id="ARBA00022989"/>
    </source>
</evidence>
<dbReference type="PANTHER" id="PTHR43229">
    <property type="entry name" value="NODULATION PROTEIN J"/>
    <property type="match status" value="1"/>
</dbReference>
<feature type="transmembrane region" description="Helical" evidence="6">
    <location>
        <begin position="57"/>
        <end position="81"/>
    </location>
</feature>
<evidence type="ECO:0000313" key="9">
    <source>
        <dbReference type="Proteomes" id="UP000530928"/>
    </source>
</evidence>
<organism evidence="8 9">
    <name type="scientific">Nonomuraea soli</name>
    <dbReference type="NCBI Taxonomy" id="1032476"/>
    <lineage>
        <taxon>Bacteria</taxon>
        <taxon>Bacillati</taxon>
        <taxon>Actinomycetota</taxon>
        <taxon>Actinomycetes</taxon>
        <taxon>Streptosporangiales</taxon>
        <taxon>Streptosporangiaceae</taxon>
        <taxon>Nonomuraea</taxon>
    </lineage>
</organism>
<accession>A0A7W0CEV6</accession>
<dbReference type="GO" id="GO:0043190">
    <property type="term" value="C:ATP-binding cassette (ABC) transporter complex"/>
    <property type="evidence" value="ECO:0007669"/>
    <property type="project" value="InterPro"/>
</dbReference>
<evidence type="ECO:0000256" key="4">
    <source>
        <dbReference type="ARBA" id="ARBA00023136"/>
    </source>
</evidence>
<dbReference type="GO" id="GO:0140359">
    <property type="term" value="F:ABC-type transporter activity"/>
    <property type="evidence" value="ECO:0007669"/>
    <property type="project" value="InterPro"/>
</dbReference>
<feature type="transmembrane region" description="Helical" evidence="6">
    <location>
        <begin position="102"/>
        <end position="126"/>
    </location>
</feature>
<evidence type="ECO:0000259" key="7">
    <source>
        <dbReference type="Pfam" id="PF01061"/>
    </source>
</evidence>
<feature type="domain" description="ABC-2 type transporter transmembrane" evidence="7">
    <location>
        <begin position="27"/>
        <end position="217"/>
    </location>
</feature>
<gene>
    <name evidence="8" type="ORF">HNR30_001166</name>
</gene>
<proteinExistence type="predicted"/>
<keyword evidence="5" id="KW-0046">Antibiotic resistance</keyword>
<sequence>MIWHAVRLGLRRGLTETKHAFREPQEIFFTLFWAGSFLVVIYFQRDATIAGVSLAALTLPSLVTLGIAFNGLMGMVGGLAVEREDGTLLRAKSVPHGMVGYVIAKVVLISLSSLTGSMLVLLPSLFMVSALDAVGVPGWLGLFGILMLGLLATLPWGAVIGSFASNPQTGAGFSMLGLAGLAAISGIFYPITSMPGWLQVVAQVFPPYWLGHGARAAVLPPGFAAAELTGAWRVEWCVLVLALWAAAGFLIAPGVLRRMARRESGSVMQARRERAMQRVG</sequence>
<comment type="caution">
    <text evidence="8">The sequence shown here is derived from an EMBL/GenBank/DDBJ whole genome shotgun (WGS) entry which is preliminary data.</text>
</comment>
<feature type="transmembrane region" description="Helical" evidence="6">
    <location>
        <begin position="238"/>
        <end position="256"/>
    </location>
</feature>
<reference evidence="8 9" key="1">
    <citation type="submission" date="2020-07" db="EMBL/GenBank/DDBJ databases">
        <title>Genomic Encyclopedia of Type Strains, Phase IV (KMG-IV): sequencing the most valuable type-strain genomes for metagenomic binning, comparative biology and taxonomic classification.</title>
        <authorList>
            <person name="Goeker M."/>
        </authorList>
    </citation>
    <scope>NUCLEOTIDE SEQUENCE [LARGE SCALE GENOMIC DNA]</scope>
    <source>
        <strain evidence="8 9">DSM 45533</strain>
    </source>
</reference>
<dbReference type="InterPro" id="IPR000412">
    <property type="entry name" value="ABC_2_transport"/>
</dbReference>
<feature type="transmembrane region" description="Helical" evidence="6">
    <location>
        <begin position="138"/>
        <end position="159"/>
    </location>
</feature>
<keyword evidence="4 6" id="KW-0472">Membrane</keyword>
<dbReference type="PANTHER" id="PTHR43229:SF2">
    <property type="entry name" value="NODULATION PROTEIN J"/>
    <property type="match status" value="1"/>
</dbReference>
<name>A0A7W0CEV6_9ACTN</name>
<evidence type="ECO:0000256" key="6">
    <source>
        <dbReference type="SAM" id="Phobius"/>
    </source>
</evidence>
<dbReference type="InterPro" id="IPR013525">
    <property type="entry name" value="ABC2_TM"/>
</dbReference>
<dbReference type="InterPro" id="IPR051784">
    <property type="entry name" value="Nod_factor_ABC_transporter"/>
</dbReference>
<evidence type="ECO:0000256" key="5">
    <source>
        <dbReference type="ARBA" id="ARBA00023251"/>
    </source>
</evidence>
<evidence type="ECO:0000256" key="1">
    <source>
        <dbReference type="ARBA" id="ARBA00004141"/>
    </source>
</evidence>
<dbReference type="EMBL" id="JACDUR010000001">
    <property type="protein sequence ID" value="MBA2889831.1"/>
    <property type="molecule type" value="Genomic_DNA"/>
</dbReference>
<feature type="transmembrane region" description="Helical" evidence="6">
    <location>
        <begin position="27"/>
        <end position="45"/>
    </location>
</feature>
<dbReference type="Pfam" id="PF01061">
    <property type="entry name" value="ABC2_membrane"/>
    <property type="match status" value="1"/>
</dbReference>
<dbReference type="PIRSF" id="PIRSF006648">
    <property type="entry name" value="DrrB"/>
    <property type="match status" value="1"/>
</dbReference>